<name>A0A812GEQ2_9DINO</name>
<feature type="region of interest" description="Disordered" evidence="1">
    <location>
        <begin position="463"/>
        <end position="530"/>
    </location>
</feature>
<comment type="caution">
    <text evidence="2">The sequence shown here is derived from an EMBL/GenBank/DDBJ whole genome shotgun (WGS) entry which is preliminary data.</text>
</comment>
<protein>
    <submittedName>
        <fullName evidence="2">Uncharacterized protein</fullName>
    </submittedName>
</protein>
<evidence type="ECO:0000313" key="2">
    <source>
        <dbReference type="EMBL" id="CAE6928076.1"/>
    </source>
</evidence>
<evidence type="ECO:0000313" key="3">
    <source>
        <dbReference type="Proteomes" id="UP000604046"/>
    </source>
</evidence>
<feature type="compositionally biased region" description="Low complexity" evidence="1">
    <location>
        <begin position="463"/>
        <end position="474"/>
    </location>
</feature>
<dbReference type="OrthoDB" id="418214at2759"/>
<keyword evidence="3" id="KW-1185">Reference proteome</keyword>
<dbReference type="AlphaFoldDB" id="A0A812GEQ2"/>
<gene>
    <name evidence="2" type="ORF">SNAT2548_LOCUS735</name>
</gene>
<reference evidence="2" key="1">
    <citation type="submission" date="2021-02" db="EMBL/GenBank/DDBJ databases">
        <authorList>
            <person name="Dougan E. K."/>
            <person name="Rhodes N."/>
            <person name="Thang M."/>
            <person name="Chan C."/>
        </authorList>
    </citation>
    <scope>NUCLEOTIDE SEQUENCE</scope>
</reference>
<sequence>MELQLQWLVFFPGRPSKADWRRFDASARIARAALQRNSACHILFEDRICISLSPDFLGGVGGVWDGTEALYQTLLKEIADGRPVPHATLMPKSNLADFLRGMLQPVDVVLDFRENGAMVLGLYQEGPRRPRNALCIIGGVKDIHDEETKVLKQTCLDLRKTRLKVSLGSQAELTSKCMKAVGELNKGPTFANAISHFLSSEPVRPPARADFRPRLHLIVVLPAATSFLQYFEQPGTATMVVDAFVNSHGVYRNMWLSFLTDRGDALTIQSPGTKCLAEADATTFLKEKLRHFQSSNRTLAALLKDSKDSHGRGGQRVLVADETRPVLQQRMDRAAGQPQEQVAVVFVNTEIEREAAIQACSDAGVCFHACANVGGVASGMAYANVLHSAGVLGPCLAAAVPSRHAANRGSAAKPSQAACPSVSRNSRLPADMRPKGSGKLAPWAAGAAAANAAAPTVWQLPSSCQEEASSSSAKSETRSQVCDALPTPTTDPGNTVLSTENGAEHLDPSDAAASSAEPEPEKPESSQPSD</sequence>
<dbReference type="Proteomes" id="UP000604046">
    <property type="component" value="Unassembled WGS sequence"/>
</dbReference>
<proteinExistence type="predicted"/>
<organism evidence="2 3">
    <name type="scientific">Symbiodinium natans</name>
    <dbReference type="NCBI Taxonomy" id="878477"/>
    <lineage>
        <taxon>Eukaryota</taxon>
        <taxon>Sar</taxon>
        <taxon>Alveolata</taxon>
        <taxon>Dinophyceae</taxon>
        <taxon>Suessiales</taxon>
        <taxon>Symbiodiniaceae</taxon>
        <taxon>Symbiodinium</taxon>
    </lineage>
</organism>
<feature type="compositionally biased region" description="Polar residues" evidence="1">
    <location>
        <begin position="487"/>
        <end position="501"/>
    </location>
</feature>
<evidence type="ECO:0000256" key="1">
    <source>
        <dbReference type="SAM" id="MobiDB-lite"/>
    </source>
</evidence>
<feature type="region of interest" description="Disordered" evidence="1">
    <location>
        <begin position="407"/>
        <end position="440"/>
    </location>
</feature>
<accession>A0A812GEQ2</accession>
<dbReference type="EMBL" id="CAJNDS010000035">
    <property type="protein sequence ID" value="CAE6928076.1"/>
    <property type="molecule type" value="Genomic_DNA"/>
</dbReference>